<dbReference type="InterPro" id="IPR020846">
    <property type="entry name" value="MFS_dom"/>
</dbReference>
<dbReference type="SUPFAM" id="SSF103473">
    <property type="entry name" value="MFS general substrate transporter"/>
    <property type="match status" value="1"/>
</dbReference>
<feature type="transmembrane region" description="Helical" evidence="5">
    <location>
        <begin position="352"/>
        <end position="370"/>
    </location>
</feature>
<keyword evidence="4 5" id="KW-0472">Membrane</keyword>
<evidence type="ECO:0000256" key="3">
    <source>
        <dbReference type="ARBA" id="ARBA00022989"/>
    </source>
</evidence>
<feature type="transmembrane region" description="Helical" evidence="5">
    <location>
        <begin position="91"/>
        <end position="112"/>
    </location>
</feature>
<dbReference type="Proteomes" id="UP000295680">
    <property type="component" value="Unassembled WGS sequence"/>
</dbReference>
<feature type="transmembrane region" description="Helical" evidence="5">
    <location>
        <begin position="34"/>
        <end position="53"/>
    </location>
</feature>
<comment type="caution">
    <text evidence="8">The sequence shown here is derived from an EMBL/GenBank/DDBJ whole genome shotgun (WGS) entry which is preliminary data.</text>
</comment>
<keyword evidence="9" id="KW-1185">Reference proteome</keyword>
<comment type="subcellular location">
    <subcellularLocation>
        <location evidence="1">Cell membrane</location>
        <topology evidence="1">Multi-pass membrane protein</topology>
    </subcellularLocation>
</comment>
<dbReference type="Pfam" id="PF07690">
    <property type="entry name" value="MFS_1"/>
    <property type="match status" value="1"/>
</dbReference>
<feature type="transmembrane region" description="Helical" evidence="5">
    <location>
        <begin position="236"/>
        <end position="254"/>
    </location>
</feature>
<dbReference type="PANTHER" id="PTHR23534:SF1">
    <property type="entry name" value="MAJOR FACILITATOR SUPERFAMILY PROTEIN"/>
    <property type="match status" value="1"/>
</dbReference>
<feature type="transmembrane region" description="Helical" evidence="5">
    <location>
        <begin position="327"/>
        <end position="346"/>
    </location>
</feature>
<evidence type="ECO:0000256" key="1">
    <source>
        <dbReference type="ARBA" id="ARBA00004651"/>
    </source>
</evidence>
<organism evidence="8 9">
    <name type="scientific">Actinocrispum wychmicini</name>
    <dbReference type="NCBI Taxonomy" id="1213861"/>
    <lineage>
        <taxon>Bacteria</taxon>
        <taxon>Bacillati</taxon>
        <taxon>Actinomycetota</taxon>
        <taxon>Actinomycetes</taxon>
        <taxon>Pseudonocardiales</taxon>
        <taxon>Pseudonocardiaceae</taxon>
        <taxon>Actinocrispum</taxon>
    </lineage>
</organism>
<dbReference type="PANTHER" id="PTHR23534">
    <property type="entry name" value="MFS PERMEASE"/>
    <property type="match status" value="1"/>
</dbReference>
<keyword evidence="6" id="KW-0732">Signal</keyword>
<evidence type="ECO:0000313" key="9">
    <source>
        <dbReference type="Proteomes" id="UP000295680"/>
    </source>
</evidence>
<evidence type="ECO:0000313" key="8">
    <source>
        <dbReference type="EMBL" id="TCO57000.1"/>
    </source>
</evidence>
<proteinExistence type="predicted"/>
<dbReference type="EMBL" id="SLWS01000006">
    <property type="protein sequence ID" value="TCO57000.1"/>
    <property type="molecule type" value="Genomic_DNA"/>
</dbReference>
<feature type="transmembrane region" description="Helical" evidence="5">
    <location>
        <begin position="124"/>
        <end position="144"/>
    </location>
</feature>
<dbReference type="AlphaFoldDB" id="A0A4V2S6V1"/>
<evidence type="ECO:0000259" key="7">
    <source>
        <dbReference type="PROSITE" id="PS50850"/>
    </source>
</evidence>
<keyword evidence="3 5" id="KW-1133">Transmembrane helix</keyword>
<evidence type="ECO:0000256" key="4">
    <source>
        <dbReference type="ARBA" id="ARBA00023136"/>
    </source>
</evidence>
<feature type="transmembrane region" description="Helical" evidence="5">
    <location>
        <begin position="297"/>
        <end position="315"/>
    </location>
</feature>
<dbReference type="Gene3D" id="1.20.1250.20">
    <property type="entry name" value="MFS general substrate transporter like domains"/>
    <property type="match status" value="1"/>
</dbReference>
<gene>
    <name evidence="8" type="ORF">EV192_106475</name>
</gene>
<feature type="signal peptide" evidence="6">
    <location>
        <begin position="1"/>
        <end position="18"/>
    </location>
</feature>
<evidence type="ECO:0000256" key="2">
    <source>
        <dbReference type="ARBA" id="ARBA00022692"/>
    </source>
</evidence>
<dbReference type="InterPro" id="IPR036259">
    <property type="entry name" value="MFS_trans_sf"/>
</dbReference>
<accession>A0A4V2S6V1</accession>
<dbReference type="GO" id="GO:0022857">
    <property type="term" value="F:transmembrane transporter activity"/>
    <property type="evidence" value="ECO:0007669"/>
    <property type="project" value="InterPro"/>
</dbReference>
<feature type="transmembrane region" description="Helical" evidence="5">
    <location>
        <begin position="202"/>
        <end position="224"/>
    </location>
</feature>
<feature type="transmembrane region" description="Helical" evidence="5">
    <location>
        <begin position="65"/>
        <end position="85"/>
    </location>
</feature>
<feature type="transmembrane region" description="Helical" evidence="5">
    <location>
        <begin position="164"/>
        <end position="181"/>
    </location>
</feature>
<evidence type="ECO:0000256" key="6">
    <source>
        <dbReference type="SAM" id="SignalP"/>
    </source>
</evidence>
<name>A0A4V2S6V1_9PSEU</name>
<feature type="domain" description="Major facilitator superfamily (MFS) profile" evidence="7">
    <location>
        <begin position="1"/>
        <end position="374"/>
    </location>
</feature>
<dbReference type="PROSITE" id="PS50850">
    <property type="entry name" value="MFS"/>
    <property type="match status" value="1"/>
</dbReference>
<protein>
    <submittedName>
        <fullName evidence="8">Putative MFS family arabinose efflux permease</fullName>
    </submittedName>
</protein>
<keyword evidence="2 5" id="KW-0812">Transmembrane</keyword>
<reference evidence="8 9" key="1">
    <citation type="submission" date="2019-03" db="EMBL/GenBank/DDBJ databases">
        <title>Genomic Encyclopedia of Type Strains, Phase IV (KMG-IV): sequencing the most valuable type-strain genomes for metagenomic binning, comparative biology and taxonomic classification.</title>
        <authorList>
            <person name="Goeker M."/>
        </authorList>
    </citation>
    <scope>NUCLEOTIDE SEQUENCE [LARGE SCALE GENOMIC DNA]</scope>
    <source>
        <strain evidence="8 9">DSM 45934</strain>
    </source>
</reference>
<feature type="transmembrane region" description="Helical" evidence="5">
    <location>
        <begin position="266"/>
        <end position="285"/>
    </location>
</feature>
<sequence>MGALFTTVALMNTSTTLATTAGTLIAAQIGPAAWSGLPSAASVFGTAVGALLAGRLTARRGRRHALLTGYSLGAVGALIAFAGAATSSLALLLLGQAMLGVGNGAAQLSRYLAADLYPLERKGFALSAVIWAGTVGALTGPLLIAPAASVAQSLGLVDLSGPTLFAAIAVAAAALAAFLLPPDEAPEQRPTEGWAVFRKPQLRLPLAAMIVGQVVMVGVMTMTPPQLHHLGHSLDTVGWILSAHIFGMFALSPLTGRFADRFGGRVTIACGIVVLAIATGLAFAYPESHTSGLPISLFLLGYGWNLMFVGGSSLLSRILPTGSQGAVDAVVWGSSVFGSVGAGQLFGYGGYSLVAAVAGVLAVLPVFAFASRRPKSGTS</sequence>
<evidence type="ECO:0000256" key="5">
    <source>
        <dbReference type="SAM" id="Phobius"/>
    </source>
</evidence>
<dbReference type="InterPro" id="IPR011701">
    <property type="entry name" value="MFS"/>
</dbReference>
<feature type="chain" id="PRO_5020642697" evidence="6">
    <location>
        <begin position="19"/>
        <end position="379"/>
    </location>
</feature>
<dbReference type="GO" id="GO:0005886">
    <property type="term" value="C:plasma membrane"/>
    <property type="evidence" value="ECO:0007669"/>
    <property type="project" value="UniProtKB-SubCell"/>
</dbReference>